<dbReference type="InterPro" id="IPR036259">
    <property type="entry name" value="MFS_trans_sf"/>
</dbReference>
<sequence length="59" mass="6117">MNKKISPNWILLSLAISAFAIGSTEFISVGIMPLLTRTFGISLSQGGLTVSIYALGGGC</sequence>
<dbReference type="SUPFAM" id="SSF103473">
    <property type="entry name" value="MFS general substrate transporter"/>
    <property type="match status" value="1"/>
</dbReference>
<comment type="caution">
    <text evidence="1">The sequence shown here is derived from an EMBL/GenBank/DDBJ whole genome shotgun (WGS) entry which is preliminary data.</text>
</comment>
<evidence type="ECO:0000313" key="1">
    <source>
        <dbReference type="EMBL" id="MFC6176326.1"/>
    </source>
</evidence>
<dbReference type="Proteomes" id="UP001596288">
    <property type="component" value="Unassembled WGS sequence"/>
</dbReference>
<name>A0ABW1RKF5_9LACO</name>
<evidence type="ECO:0000313" key="2">
    <source>
        <dbReference type="Proteomes" id="UP001596288"/>
    </source>
</evidence>
<evidence type="ECO:0008006" key="3">
    <source>
        <dbReference type="Google" id="ProtNLM"/>
    </source>
</evidence>
<gene>
    <name evidence="1" type="ORF">ACFQAV_05710</name>
</gene>
<dbReference type="RefSeq" id="WP_373278808.1">
    <property type="nucleotide sequence ID" value="NZ_BJDF01000033.1"/>
</dbReference>
<reference evidence="2" key="1">
    <citation type="journal article" date="2019" name="Int. J. Syst. Evol. Microbiol.">
        <title>The Global Catalogue of Microorganisms (GCM) 10K type strain sequencing project: providing services to taxonomists for standard genome sequencing and annotation.</title>
        <authorList>
            <consortium name="The Broad Institute Genomics Platform"/>
            <consortium name="The Broad Institute Genome Sequencing Center for Infectious Disease"/>
            <person name="Wu L."/>
            <person name="Ma J."/>
        </authorList>
    </citation>
    <scope>NUCLEOTIDE SEQUENCE [LARGE SCALE GENOMIC DNA]</scope>
    <source>
        <strain evidence="2">CCM 8927</strain>
    </source>
</reference>
<accession>A0ABW1RKF5</accession>
<keyword evidence="2" id="KW-1185">Reference proteome</keyword>
<protein>
    <recommendedName>
        <fullName evidence="3">MFS transporter</fullName>
    </recommendedName>
</protein>
<proteinExistence type="predicted"/>
<dbReference type="EMBL" id="JBHSSF010000013">
    <property type="protein sequence ID" value="MFC6176326.1"/>
    <property type="molecule type" value="Genomic_DNA"/>
</dbReference>
<organism evidence="1 2">
    <name type="scientific">Companilactobacillus huachuanensis</name>
    <dbReference type="NCBI Taxonomy" id="2559914"/>
    <lineage>
        <taxon>Bacteria</taxon>
        <taxon>Bacillati</taxon>
        <taxon>Bacillota</taxon>
        <taxon>Bacilli</taxon>
        <taxon>Lactobacillales</taxon>
        <taxon>Lactobacillaceae</taxon>
        <taxon>Companilactobacillus</taxon>
    </lineage>
</organism>